<keyword evidence="2" id="KW-1185">Reference proteome</keyword>
<dbReference type="GO" id="GO:0016740">
    <property type="term" value="F:transferase activity"/>
    <property type="evidence" value="ECO:0007669"/>
    <property type="project" value="UniProtKB-KW"/>
</dbReference>
<dbReference type="InterPro" id="IPR044855">
    <property type="entry name" value="CoA-Trfase_III_dom3_sf"/>
</dbReference>
<gene>
    <name evidence="1" type="ORF">OG308_15940</name>
</gene>
<dbReference type="InterPro" id="IPR023606">
    <property type="entry name" value="CoA-Trfase_III_dom_1_sf"/>
</dbReference>
<organism evidence="1 2">
    <name type="scientific">Nocardia salmonicida</name>
    <dbReference type="NCBI Taxonomy" id="53431"/>
    <lineage>
        <taxon>Bacteria</taxon>
        <taxon>Bacillati</taxon>
        <taxon>Actinomycetota</taxon>
        <taxon>Actinomycetes</taxon>
        <taxon>Mycobacteriales</taxon>
        <taxon>Nocardiaceae</taxon>
        <taxon>Nocardia</taxon>
    </lineage>
</organism>
<keyword evidence="1" id="KW-0808">Transferase</keyword>
<dbReference type="Pfam" id="PF02515">
    <property type="entry name" value="CoA_transf_3"/>
    <property type="match status" value="1"/>
</dbReference>
<dbReference type="InterPro" id="IPR050509">
    <property type="entry name" value="CoA-transferase_III"/>
</dbReference>
<reference evidence="1 2" key="1">
    <citation type="submission" date="2022-10" db="EMBL/GenBank/DDBJ databases">
        <title>The complete genomes of actinobacterial strains from the NBC collection.</title>
        <authorList>
            <person name="Joergensen T.S."/>
            <person name="Alvarez Arevalo M."/>
            <person name="Sterndorff E.B."/>
            <person name="Faurdal D."/>
            <person name="Vuksanovic O."/>
            <person name="Mourched A.-S."/>
            <person name="Charusanti P."/>
            <person name="Shaw S."/>
            <person name="Blin K."/>
            <person name="Weber T."/>
        </authorList>
    </citation>
    <scope>NUCLEOTIDE SEQUENCE [LARGE SCALE GENOMIC DNA]</scope>
    <source>
        <strain evidence="1 2">NBC_01413</strain>
    </source>
</reference>
<protein>
    <submittedName>
        <fullName evidence="1">CoA transferase</fullName>
    </submittedName>
</protein>
<evidence type="ECO:0000313" key="2">
    <source>
        <dbReference type="Proteomes" id="UP001621418"/>
    </source>
</evidence>
<dbReference type="Gene3D" id="3.30.1540.10">
    <property type="entry name" value="formyl-coa transferase, domain 3"/>
    <property type="match status" value="1"/>
</dbReference>
<proteinExistence type="predicted"/>
<dbReference type="InterPro" id="IPR003673">
    <property type="entry name" value="CoA-Trfase_fam_III"/>
</dbReference>
<evidence type="ECO:0000313" key="1">
    <source>
        <dbReference type="EMBL" id="WTY39211.1"/>
    </source>
</evidence>
<name>A0ABZ1NGW9_9NOCA</name>
<dbReference type="SUPFAM" id="SSF89796">
    <property type="entry name" value="CoA-transferase family III (CaiB/BaiF)"/>
    <property type="match status" value="1"/>
</dbReference>
<dbReference type="PANTHER" id="PTHR48228">
    <property type="entry name" value="SUCCINYL-COA--D-CITRAMALATE COA-TRANSFERASE"/>
    <property type="match status" value="1"/>
</dbReference>
<dbReference type="Proteomes" id="UP001621418">
    <property type="component" value="Chromosome"/>
</dbReference>
<dbReference type="EMBL" id="CP109527">
    <property type="protein sequence ID" value="WTY39211.1"/>
    <property type="molecule type" value="Genomic_DNA"/>
</dbReference>
<dbReference type="Gene3D" id="3.40.50.10540">
    <property type="entry name" value="Crotonobetainyl-coa:carnitine coa-transferase, domain 1"/>
    <property type="match status" value="1"/>
</dbReference>
<accession>A0ABZ1NGW9</accession>
<sequence length="378" mass="40266">MGPLHGVKVVELAGLAPAPFGCMILADLGAQVVRVERDGGAGDALIPPDGPLDRGKHTIRLNVKDPGDHETLCALVESADVFVEGMRPGVAERLGIGPDDLLARNPRLIYGRMTGWGQSGPLAARAGHDINYIALSGALALVGRAGERPVPPANIVGDFAGGGMLLAVGILGALYERERSGLGQVVDAAMVDGSALLTAFMHGMHANGLWNEPRGENLLDGAAPFYDTYECADGEYIAVGCVEFPFFLQLLTVLEIEDPDLPFQLDRTGWATLRQRISGCFKERTRDEWAEIFADSDACVTPVLSPWEAHNHPHNLARDAFIEVDGLRQPAPAPRFGRTPAAHPAPHTAAVDSVRNLLSGWDISAEQLTGITERASAD</sequence>
<dbReference type="PANTHER" id="PTHR48228:SF5">
    <property type="entry name" value="ALPHA-METHYLACYL-COA RACEMASE"/>
    <property type="match status" value="1"/>
</dbReference>